<dbReference type="PROSITE" id="PS50928">
    <property type="entry name" value="ABC_TM1"/>
    <property type="match status" value="1"/>
</dbReference>
<dbReference type="EMBL" id="BAAANY010000003">
    <property type="protein sequence ID" value="GAA1662586.1"/>
    <property type="molecule type" value="Genomic_DNA"/>
</dbReference>
<feature type="domain" description="ABC transmembrane type-1" evidence="8">
    <location>
        <begin position="84"/>
        <end position="298"/>
    </location>
</feature>
<proteinExistence type="inferred from homology"/>
<dbReference type="RefSeq" id="WP_344307567.1">
    <property type="nucleotide sequence ID" value="NZ_BAAANY010000003.1"/>
</dbReference>
<protein>
    <submittedName>
        <fullName evidence="9">Sugar ABC transporter permease</fullName>
    </submittedName>
</protein>
<reference evidence="9 10" key="1">
    <citation type="journal article" date="2019" name="Int. J. Syst. Evol. Microbiol.">
        <title>The Global Catalogue of Microorganisms (GCM) 10K type strain sequencing project: providing services to taxonomists for standard genome sequencing and annotation.</title>
        <authorList>
            <consortium name="The Broad Institute Genomics Platform"/>
            <consortium name="The Broad Institute Genome Sequencing Center for Infectious Disease"/>
            <person name="Wu L."/>
            <person name="Ma J."/>
        </authorList>
    </citation>
    <scope>NUCLEOTIDE SEQUENCE [LARGE SCALE GENOMIC DNA]</scope>
    <source>
        <strain evidence="9 10">JCM 14718</strain>
    </source>
</reference>
<organism evidence="9 10">
    <name type="scientific">Fodinicola feengrottensis</name>
    <dbReference type="NCBI Taxonomy" id="435914"/>
    <lineage>
        <taxon>Bacteria</taxon>
        <taxon>Bacillati</taxon>
        <taxon>Actinomycetota</taxon>
        <taxon>Actinomycetes</taxon>
        <taxon>Mycobacteriales</taxon>
        <taxon>Fodinicola</taxon>
    </lineage>
</organism>
<dbReference type="Gene3D" id="1.10.3720.10">
    <property type="entry name" value="MetI-like"/>
    <property type="match status" value="1"/>
</dbReference>
<feature type="transmembrane region" description="Helical" evidence="7">
    <location>
        <begin position="88"/>
        <end position="109"/>
    </location>
</feature>
<dbReference type="CDD" id="cd06261">
    <property type="entry name" value="TM_PBP2"/>
    <property type="match status" value="1"/>
</dbReference>
<feature type="transmembrane region" description="Helical" evidence="7">
    <location>
        <begin position="24"/>
        <end position="45"/>
    </location>
</feature>
<dbReference type="PANTHER" id="PTHR43005:SF1">
    <property type="entry name" value="SPERMIDINE_PUTRESCINE TRANSPORT SYSTEM PERMEASE PROTEIN"/>
    <property type="match status" value="1"/>
</dbReference>
<evidence type="ECO:0000256" key="7">
    <source>
        <dbReference type="RuleBase" id="RU363032"/>
    </source>
</evidence>
<gene>
    <name evidence="9" type="ORF">GCM10009765_10070</name>
</gene>
<name>A0ABN2G019_9ACTN</name>
<keyword evidence="3" id="KW-1003">Cell membrane</keyword>
<dbReference type="InterPro" id="IPR000515">
    <property type="entry name" value="MetI-like"/>
</dbReference>
<comment type="caution">
    <text evidence="9">The sequence shown here is derived from an EMBL/GenBank/DDBJ whole genome shotgun (WGS) entry which is preliminary data.</text>
</comment>
<evidence type="ECO:0000256" key="3">
    <source>
        <dbReference type="ARBA" id="ARBA00022475"/>
    </source>
</evidence>
<feature type="transmembrane region" description="Helical" evidence="7">
    <location>
        <begin position="230"/>
        <end position="251"/>
    </location>
</feature>
<dbReference type="SUPFAM" id="SSF161098">
    <property type="entry name" value="MetI-like"/>
    <property type="match status" value="1"/>
</dbReference>
<evidence type="ECO:0000313" key="10">
    <source>
        <dbReference type="Proteomes" id="UP001500618"/>
    </source>
</evidence>
<evidence type="ECO:0000313" key="9">
    <source>
        <dbReference type="EMBL" id="GAA1662586.1"/>
    </source>
</evidence>
<comment type="subcellular location">
    <subcellularLocation>
        <location evidence="1 7">Cell membrane</location>
        <topology evidence="1 7">Multi-pass membrane protein</topology>
    </subcellularLocation>
</comment>
<feature type="transmembrane region" description="Helical" evidence="7">
    <location>
        <begin position="121"/>
        <end position="142"/>
    </location>
</feature>
<comment type="similarity">
    <text evidence="7">Belongs to the binding-protein-dependent transport system permease family.</text>
</comment>
<sequence length="310" mass="34294">MAAPAPSAGTQKRSWLVRTREPRFAAALLIPSVIVVFGIVLYPILRTLYTSFFTVDTPFPGTYPFVGLENYGKIITDPAVWAAIGRTAYFTLLSTALEIGLGIGLALLLNAKLRLRWLFRAIVVLPWALPTVVNAQMWRFILNSQYGALNALLTQLHIIGSYQSWLGSPFLALNMVTMADVWKNTSLVAFFLLAGLQTISSDLHEAAVVDGASPWQRFWRITMPLLKSSILVVLVLRTIEAFKVFDIIYIMTRGGPANGTQSIAYFTYVRAFSDENFGYGSALAYLIVIVILVLAAFYIRALRSSAANEI</sequence>
<keyword evidence="4 7" id="KW-0812">Transmembrane</keyword>
<evidence type="ECO:0000256" key="4">
    <source>
        <dbReference type="ARBA" id="ARBA00022692"/>
    </source>
</evidence>
<evidence type="ECO:0000259" key="8">
    <source>
        <dbReference type="PROSITE" id="PS50928"/>
    </source>
</evidence>
<evidence type="ECO:0000256" key="1">
    <source>
        <dbReference type="ARBA" id="ARBA00004651"/>
    </source>
</evidence>
<keyword evidence="2 7" id="KW-0813">Transport</keyword>
<feature type="transmembrane region" description="Helical" evidence="7">
    <location>
        <begin position="162"/>
        <end position="182"/>
    </location>
</feature>
<evidence type="ECO:0000256" key="5">
    <source>
        <dbReference type="ARBA" id="ARBA00022989"/>
    </source>
</evidence>
<keyword evidence="10" id="KW-1185">Reference proteome</keyword>
<dbReference type="PANTHER" id="PTHR43005">
    <property type="entry name" value="BLR7065 PROTEIN"/>
    <property type="match status" value="1"/>
</dbReference>
<feature type="transmembrane region" description="Helical" evidence="7">
    <location>
        <begin position="277"/>
        <end position="299"/>
    </location>
</feature>
<dbReference type="InterPro" id="IPR035906">
    <property type="entry name" value="MetI-like_sf"/>
</dbReference>
<evidence type="ECO:0000256" key="2">
    <source>
        <dbReference type="ARBA" id="ARBA00022448"/>
    </source>
</evidence>
<keyword evidence="5 7" id="KW-1133">Transmembrane helix</keyword>
<dbReference type="Proteomes" id="UP001500618">
    <property type="component" value="Unassembled WGS sequence"/>
</dbReference>
<keyword evidence="6 7" id="KW-0472">Membrane</keyword>
<accession>A0ABN2G019</accession>
<dbReference type="Pfam" id="PF00528">
    <property type="entry name" value="BPD_transp_1"/>
    <property type="match status" value="1"/>
</dbReference>
<evidence type="ECO:0000256" key="6">
    <source>
        <dbReference type="ARBA" id="ARBA00023136"/>
    </source>
</evidence>